<dbReference type="InterPro" id="IPR029062">
    <property type="entry name" value="Class_I_gatase-like"/>
</dbReference>
<dbReference type="Gene3D" id="1.10.10.60">
    <property type="entry name" value="Homeodomain-like"/>
    <property type="match status" value="1"/>
</dbReference>
<dbReference type="SUPFAM" id="SSF46689">
    <property type="entry name" value="Homeodomain-like"/>
    <property type="match status" value="2"/>
</dbReference>
<dbReference type="PANTHER" id="PTHR46796">
    <property type="entry name" value="HTH-TYPE TRANSCRIPTIONAL ACTIVATOR RHAS-RELATED"/>
    <property type="match status" value="1"/>
</dbReference>
<dbReference type="InterPro" id="IPR018062">
    <property type="entry name" value="HTH_AraC-typ_CS"/>
</dbReference>
<reference evidence="6" key="1">
    <citation type="journal article" date="2014" name="Int. J. Syst. Evol. Microbiol.">
        <title>Complete genome sequence of Corynebacterium casei LMG S-19264T (=DSM 44701T), isolated from a smear-ripened cheese.</title>
        <authorList>
            <consortium name="US DOE Joint Genome Institute (JGI-PGF)"/>
            <person name="Walter F."/>
            <person name="Albersmeier A."/>
            <person name="Kalinowski J."/>
            <person name="Ruckert C."/>
        </authorList>
    </citation>
    <scope>NUCLEOTIDE SEQUENCE</scope>
    <source>
        <strain evidence="6">CGMCC 1.15725</strain>
    </source>
</reference>
<dbReference type="InterPro" id="IPR020449">
    <property type="entry name" value="Tscrpt_reg_AraC-type_HTH"/>
</dbReference>
<organism evidence="6 7">
    <name type="scientific">Aliidongia dinghuensis</name>
    <dbReference type="NCBI Taxonomy" id="1867774"/>
    <lineage>
        <taxon>Bacteria</taxon>
        <taxon>Pseudomonadati</taxon>
        <taxon>Pseudomonadota</taxon>
        <taxon>Alphaproteobacteria</taxon>
        <taxon>Rhodospirillales</taxon>
        <taxon>Dongiaceae</taxon>
        <taxon>Aliidongia</taxon>
    </lineage>
</organism>
<dbReference type="EMBL" id="BMJQ01000027">
    <property type="protein sequence ID" value="GGF48480.1"/>
    <property type="molecule type" value="Genomic_DNA"/>
</dbReference>
<gene>
    <name evidence="6" type="ORF">GCM10011611_63590</name>
</gene>
<dbReference type="Gene3D" id="3.40.50.880">
    <property type="match status" value="1"/>
</dbReference>
<feature type="domain" description="HTH araC/xylS-type" evidence="5">
    <location>
        <begin position="200"/>
        <end position="298"/>
    </location>
</feature>
<sequence>MVTLGAAADLLNVAGGLAGPSLYTCHTVGIDNTPVRASTGMIVVPELAIERASDFFCILVVSNIEFAEFYDERAATWLRTQARSGSRIGSLGSGAVFTAKTGLLDGYRCTTHWRLFAEFSRRFPAVMLTRGLFAIDRDRVSCAGGTAVLDLILALIAQDHGYELAAEAAELMLHTRIRPSTESQRMAVQWRFNLTDKRLVRAIMLMEDMLEKPASLPELANAAGMSNRQFQRRFGAELGQSPARFYLQLRLKHAQMLLQQSTGSILDVALECGFADPSHFTRQYRLQFGETPGQVRRRSGPRHAVASPFAPAA</sequence>
<evidence type="ECO:0000313" key="6">
    <source>
        <dbReference type="EMBL" id="GGF48480.1"/>
    </source>
</evidence>
<dbReference type="Pfam" id="PF01965">
    <property type="entry name" value="DJ-1_PfpI"/>
    <property type="match status" value="1"/>
</dbReference>
<keyword evidence="3" id="KW-0804">Transcription</keyword>
<dbReference type="PROSITE" id="PS01124">
    <property type="entry name" value="HTH_ARAC_FAMILY_2"/>
    <property type="match status" value="1"/>
</dbReference>
<dbReference type="SUPFAM" id="SSF52317">
    <property type="entry name" value="Class I glutamine amidotransferase-like"/>
    <property type="match status" value="1"/>
</dbReference>
<keyword evidence="2" id="KW-0238">DNA-binding</keyword>
<evidence type="ECO:0000259" key="5">
    <source>
        <dbReference type="PROSITE" id="PS01124"/>
    </source>
</evidence>
<dbReference type="PRINTS" id="PR00032">
    <property type="entry name" value="HTHARAC"/>
</dbReference>
<evidence type="ECO:0000256" key="2">
    <source>
        <dbReference type="ARBA" id="ARBA00023125"/>
    </source>
</evidence>
<name>A0A8J3E759_9PROT</name>
<feature type="region of interest" description="Disordered" evidence="4">
    <location>
        <begin position="291"/>
        <end position="313"/>
    </location>
</feature>
<dbReference type="CDD" id="cd03136">
    <property type="entry name" value="GATase1_AraC_ArgR_like"/>
    <property type="match status" value="1"/>
</dbReference>
<accession>A0A8J3E759</accession>
<comment type="caution">
    <text evidence="6">The sequence shown here is derived from an EMBL/GenBank/DDBJ whole genome shotgun (WGS) entry which is preliminary data.</text>
</comment>
<evidence type="ECO:0000256" key="1">
    <source>
        <dbReference type="ARBA" id="ARBA00023015"/>
    </source>
</evidence>
<proteinExistence type="predicted"/>
<dbReference type="GO" id="GO:0043565">
    <property type="term" value="F:sequence-specific DNA binding"/>
    <property type="evidence" value="ECO:0007669"/>
    <property type="project" value="InterPro"/>
</dbReference>
<dbReference type="Proteomes" id="UP000646365">
    <property type="component" value="Unassembled WGS sequence"/>
</dbReference>
<evidence type="ECO:0000256" key="3">
    <source>
        <dbReference type="ARBA" id="ARBA00023163"/>
    </source>
</evidence>
<protein>
    <submittedName>
        <fullName evidence="6">AraC family transcriptional regulator</fullName>
    </submittedName>
</protein>
<evidence type="ECO:0000256" key="4">
    <source>
        <dbReference type="SAM" id="MobiDB-lite"/>
    </source>
</evidence>
<keyword evidence="1" id="KW-0805">Transcription regulation</keyword>
<dbReference type="InterPro" id="IPR050204">
    <property type="entry name" value="AraC_XylS_family_regulators"/>
</dbReference>
<dbReference type="GO" id="GO:0003700">
    <property type="term" value="F:DNA-binding transcription factor activity"/>
    <property type="evidence" value="ECO:0007669"/>
    <property type="project" value="InterPro"/>
</dbReference>
<dbReference type="PROSITE" id="PS00041">
    <property type="entry name" value="HTH_ARAC_FAMILY_1"/>
    <property type="match status" value="1"/>
</dbReference>
<dbReference type="AlphaFoldDB" id="A0A8J3E759"/>
<keyword evidence="7" id="KW-1185">Reference proteome</keyword>
<dbReference type="PANTHER" id="PTHR46796:SF13">
    <property type="entry name" value="HTH-TYPE TRANSCRIPTIONAL ACTIVATOR RHAS"/>
    <property type="match status" value="1"/>
</dbReference>
<dbReference type="Pfam" id="PF12833">
    <property type="entry name" value="HTH_18"/>
    <property type="match status" value="1"/>
</dbReference>
<evidence type="ECO:0000313" key="7">
    <source>
        <dbReference type="Proteomes" id="UP000646365"/>
    </source>
</evidence>
<dbReference type="InterPro" id="IPR009057">
    <property type="entry name" value="Homeodomain-like_sf"/>
</dbReference>
<dbReference type="InterPro" id="IPR018060">
    <property type="entry name" value="HTH_AraC"/>
</dbReference>
<dbReference type="SMART" id="SM00342">
    <property type="entry name" value="HTH_ARAC"/>
    <property type="match status" value="1"/>
</dbReference>
<dbReference type="InterPro" id="IPR002818">
    <property type="entry name" value="DJ-1/PfpI"/>
</dbReference>
<reference evidence="6" key="2">
    <citation type="submission" date="2020-09" db="EMBL/GenBank/DDBJ databases">
        <authorList>
            <person name="Sun Q."/>
            <person name="Zhou Y."/>
        </authorList>
    </citation>
    <scope>NUCLEOTIDE SEQUENCE</scope>
    <source>
        <strain evidence="6">CGMCC 1.15725</strain>
    </source>
</reference>